<proteinExistence type="predicted"/>
<accession>A0AAV3RGY2</accession>
<dbReference type="EMBL" id="BAABME010009628">
    <property type="protein sequence ID" value="GAA0175510.1"/>
    <property type="molecule type" value="Genomic_DNA"/>
</dbReference>
<protein>
    <submittedName>
        <fullName evidence="1">Uncharacterized protein</fullName>
    </submittedName>
</protein>
<evidence type="ECO:0000313" key="2">
    <source>
        <dbReference type="Proteomes" id="UP001454036"/>
    </source>
</evidence>
<reference evidence="1 2" key="1">
    <citation type="submission" date="2024-01" db="EMBL/GenBank/DDBJ databases">
        <title>The complete chloroplast genome sequence of Lithospermum erythrorhizon: insights into the phylogenetic relationship among Boraginaceae species and the maternal lineages of purple gromwells.</title>
        <authorList>
            <person name="Okada T."/>
            <person name="Watanabe K."/>
        </authorList>
    </citation>
    <scope>NUCLEOTIDE SEQUENCE [LARGE SCALE GENOMIC DNA]</scope>
</reference>
<organism evidence="1 2">
    <name type="scientific">Lithospermum erythrorhizon</name>
    <name type="common">Purple gromwell</name>
    <name type="synonym">Lithospermum officinale var. erythrorhizon</name>
    <dbReference type="NCBI Taxonomy" id="34254"/>
    <lineage>
        <taxon>Eukaryota</taxon>
        <taxon>Viridiplantae</taxon>
        <taxon>Streptophyta</taxon>
        <taxon>Embryophyta</taxon>
        <taxon>Tracheophyta</taxon>
        <taxon>Spermatophyta</taxon>
        <taxon>Magnoliopsida</taxon>
        <taxon>eudicotyledons</taxon>
        <taxon>Gunneridae</taxon>
        <taxon>Pentapetalae</taxon>
        <taxon>asterids</taxon>
        <taxon>lamiids</taxon>
        <taxon>Boraginales</taxon>
        <taxon>Boraginaceae</taxon>
        <taxon>Boraginoideae</taxon>
        <taxon>Lithospermeae</taxon>
        <taxon>Lithospermum</taxon>
    </lineage>
</organism>
<sequence>MSGLNHGLKHGLALAWAEVGADGRAVVVAEPWPVERAAGRAGERAVEPAGAWAGAGPFAWSDGQAVPRRSTLHGGLGLAGKMKI</sequence>
<evidence type="ECO:0000313" key="1">
    <source>
        <dbReference type="EMBL" id="GAA0175510.1"/>
    </source>
</evidence>
<dbReference type="Proteomes" id="UP001454036">
    <property type="component" value="Unassembled WGS sequence"/>
</dbReference>
<keyword evidence="2" id="KW-1185">Reference proteome</keyword>
<dbReference type="AlphaFoldDB" id="A0AAV3RGY2"/>
<name>A0AAV3RGY2_LITER</name>
<comment type="caution">
    <text evidence="1">The sequence shown here is derived from an EMBL/GenBank/DDBJ whole genome shotgun (WGS) entry which is preliminary data.</text>
</comment>
<gene>
    <name evidence="1" type="ORF">LIER_28671</name>
</gene>